<dbReference type="RefSeq" id="WP_302724799.1">
    <property type="nucleotide sequence ID" value="NZ_JAULRU010000823.1"/>
</dbReference>
<evidence type="ECO:0000256" key="1">
    <source>
        <dbReference type="ARBA" id="ARBA00004651"/>
    </source>
</evidence>
<evidence type="ECO:0000256" key="2">
    <source>
        <dbReference type="ARBA" id="ARBA00022475"/>
    </source>
</evidence>
<evidence type="ECO:0000313" key="11">
    <source>
        <dbReference type="Proteomes" id="UP001273505"/>
    </source>
</evidence>
<keyword evidence="2" id="KW-1003">Cell membrane</keyword>
<organism evidence="10 11">
    <name type="scientific">Gilvimarinus gilvus</name>
    <dbReference type="NCBI Taxonomy" id="3058038"/>
    <lineage>
        <taxon>Bacteria</taxon>
        <taxon>Pseudomonadati</taxon>
        <taxon>Pseudomonadota</taxon>
        <taxon>Gammaproteobacteria</taxon>
        <taxon>Cellvibrionales</taxon>
        <taxon>Cellvibrionaceae</taxon>
        <taxon>Gilvimarinus</taxon>
    </lineage>
</organism>
<dbReference type="PANTHER" id="PTHR30572:SF4">
    <property type="entry name" value="ABC TRANSPORTER PERMEASE YTRF"/>
    <property type="match status" value="1"/>
</dbReference>
<dbReference type="InterPro" id="IPR025857">
    <property type="entry name" value="MacB_PCD"/>
</dbReference>
<feature type="domain" description="ABC3 transporter permease C-terminal" evidence="8">
    <location>
        <begin position="293"/>
        <end position="414"/>
    </location>
</feature>
<keyword evidence="11" id="KW-1185">Reference proteome</keyword>
<comment type="similarity">
    <text evidence="6">Belongs to the ABC-4 integral membrane protein family.</text>
</comment>
<dbReference type="Proteomes" id="UP001273505">
    <property type="component" value="Unassembled WGS sequence"/>
</dbReference>
<evidence type="ECO:0000259" key="8">
    <source>
        <dbReference type="Pfam" id="PF02687"/>
    </source>
</evidence>
<gene>
    <name evidence="10" type="ORF">SCD92_09225</name>
</gene>
<keyword evidence="5 7" id="KW-0472">Membrane</keyword>
<dbReference type="InterPro" id="IPR003838">
    <property type="entry name" value="ABC3_permease_C"/>
</dbReference>
<dbReference type="PANTHER" id="PTHR30572">
    <property type="entry name" value="MEMBRANE COMPONENT OF TRANSPORTER-RELATED"/>
    <property type="match status" value="1"/>
</dbReference>
<dbReference type="Pfam" id="PF02687">
    <property type="entry name" value="FtsX"/>
    <property type="match status" value="1"/>
</dbReference>
<evidence type="ECO:0000256" key="5">
    <source>
        <dbReference type="ARBA" id="ARBA00023136"/>
    </source>
</evidence>
<feature type="domain" description="MacB-like periplasmic core" evidence="9">
    <location>
        <begin position="23"/>
        <end position="252"/>
    </location>
</feature>
<proteinExistence type="inferred from homology"/>
<comment type="caution">
    <text evidence="10">The sequence shown here is derived from an EMBL/GenBank/DDBJ whole genome shotgun (WGS) entry which is preliminary data.</text>
</comment>
<dbReference type="EMBL" id="JAXAFO010000013">
    <property type="protein sequence ID" value="MDX6849541.1"/>
    <property type="molecule type" value="Genomic_DNA"/>
</dbReference>
<feature type="transmembrane region" description="Helical" evidence="7">
    <location>
        <begin position="289"/>
        <end position="314"/>
    </location>
</feature>
<protein>
    <submittedName>
        <fullName evidence="10">ABC transporter permease</fullName>
    </submittedName>
</protein>
<evidence type="ECO:0000259" key="9">
    <source>
        <dbReference type="Pfam" id="PF12704"/>
    </source>
</evidence>
<feature type="transmembrane region" description="Helical" evidence="7">
    <location>
        <begin position="334"/>
        <end position="364"/>
    </location>
</feature>
<dbReference type="Pfam" id="PF12704">
    <property type="entry name" value="MacB_PCD"/>
    <property type="match status" value="1"/>
</dbReference>
<evidence type="ECO:0000256" key="7">
    <source>
        <dbReference type="SAM" id="Phobius"/>
    </source>
</evidence>
<evidence type="ECO:0000256" key="6">
    <source>
        <dbReference type="ARBA" id="ARBA00038076"/>
    </source>
</evidence>
<dbReference type="InterPro" id="IPR050250">
    <property type="entry name" value="Macrolide_Exporter_MacB"/>
</dbReference>
<comment type="subcellular location">
    <subcellularLocation>
        <location evidence="1">Cell membrane</location>
        <topology evidence="1">Multi-pass membrane protein</topology>
    </subcellularLocation>
</comment>
<feature type="transmembrane region" description="Helical" evidence="7">
    <location>
        <begin position="384"/>
        <end position="404"/>
    </location>
</feature>
<accession>A0ABU4RXC7</accession>
<evidence type="ECO:0000313" key="10">
    <source>
        <dbReference type="EMBL" id="MDX6849541.1"/>
    </source>
</evidence>
<evidence type="ECO:0000256" key="4">
    <source>
        <dbReference type="ARBA" id="ARBA00022989"/>
    </source>
</evidence>
<keyword evidence="3 7" id="KW-0812">Transmembrane</keyword>
<keyword evidence="4 7" id="KW-1133">Transmembrane helix</keyword>
<name>A0ABU4RXC7_9GAMM</name>
<evidence type="ECO:0000256" key="3">
    <source>
        <dbReference type="ARBA" id="ARBA00022692"/>
    </source>
</evidence>
<feature type="transmembrane region" description="Helical" evidence="7">
    <location>
        <begin position="21"/>
        <end position="44"/>
    </location>
</feature>
<sequence length="421" mass="45531">MTLIDTEKWREILTTLGQHKLRTSLTAFGVFWGIFMLSVLLGAAKGLENGVMDGFPKVPNGVWVWSGSETQIPYKGMAIGRRVTLRPEDVNDIANNVDSVGFVQGLNSVGIWNGSPPYTVHEDKNGTFFVQGSHEGMALMHSLEVTSGRYLNLIDMDERRKVAVIGSRVKEQLFTDDDQVIGADITINGISFQVIGTFRSLSQGNSTQEEEKIFIPNATLRYAFNQVGWLGSFMLIPKEGVDAAVVEREVKEFLYEKNKIHPDDVGVLGSFNLQQEFDKINGLFLGITFFSWLVAIGTIMAGAIGVGNIMLIVVKERTREIGLRKALGATPASIVIMIVQEAVLITAVAGYLGLVAGVMILELVSAAVEASGGNDMFQRPGVDFSTAVVAVVVLVVSGVLAALLPATKAAKVNPIVALQDE</sequence>
<reference evidence="10 11" key="1">
    <citation type="submission" date="2023-11" db="EMBL/GenBank/DDBJ databases">
        <title>Gilvimarinus fulvus sp. nov., isolated from the surface of Kelp.</title>
        <authorList>
            <person name="Sun Y.Y."/>
            <person name="Gong Y."/>
            <person name="Du Z.J."/>
        </authorList>
    </citation>
    <scope>NUCLEOTIDE SEQUENCE [LARGE SCALE GENOMIC DNA]</scope>
    <source>
        <strain evidence="10 11">SDUM040013</strain>
    </source>
</reference>